<evidence type="ECO:0000256" key="7">
    <source>
        <dbReference type="ARBA" id="ARBA00023136"/>
    </source>
</evidence>
<protein>
    <recommendedName>
        <fullName evidence="8">Probable lipid II flippase MurJ</fullName>
    </recommendedName>
</protein>
<dbReference type="Proteomes" id="UP000051012">
    <property type="component" value="Unassembled WGS sequence"/>
</dbReference>
<dbReference type="PRINTS" id="PR01806">
    <property type="entry name" value="VIRFACTRMVIN"/>
</dbReference>
<keyword evidence="2 8" id="KW-1003">Cell membrane</keyword>
<dbReference type="GO" id="GO:0034204">
    <property type="term" value="P:lipid translocation"/>
    <property type="evidence" value="ECO:0007669"/>
    <property type="project" value="TreeGrafter"/>
</dbReference>
<evidence type="ECO:0000256" key="6">
    <source>
        <dbReference type="ARBA" id="ARBA00022989"/>
    </source>
</evidence>
<dbReference type="PANTHER" id="PTHR47019:SF1">
    <property type="entry name" value="LIPID II FLIPPASE MURJ"/>
    <property type="match status" value="1"/>
</dbReference>
<dbReference type="AlphaFoldDB" id="A0A0S7YGY9"/>
<dbReference type="Pfam" id="PF03023">
    <property type="entry name" value="MurJ"/>
    <property type="match status" value="1"/>
</dbReference>
<evidence type="ECO:0000256" key="2">
    <source>
        <dbReference type="ARBA" id="ARBA00022475"/>
    </source>
</evidence>
<feature type="transmembrane region" description="Helical" evidence="8">
    <location>
        <begin position="271"/>
        <end position="296"/>
    </location>
</feature>
<dbReference type="GO" id="GO:0071555">
    <property type="term" value="P:cell wall organization"/>
    <property type="evidence" value="ECO:0007669"/>
    <property type="project" value="UniProtKB-UniRule"/>
</dbReference>
<keyword evidence="8 9" id="KW-0813">Transport</keyword>
<dbReference type="GO" id="GO:0009252">
    <property type="term" value="P:peptidoglycan biosynthetic process"/>
    <property type="evidence" value="ECO:0007669"/>
    <property type="project" value="UniProtKB-UniRule"/>
</dbReference>
<keyword evidence="3 8" id="KW-0812">Transmembrane</keyword>
<dbReference type="GO" id="GO:0015648">
    <property type="term" value="F:lipid-linked peptidoglycan transporter activity"/>
    <property type="evidence" value="ECO:0007669"/>
    <property type="project" value="UniProtKB-UniRule"/>
</dbReference>
<feature type="transmembrane region" description="Helical" evidence="8">
    <location>
        <begin position="317"/>
        <end position="337"/>
    </location>
</feature>
<dbReference type="GO" id="GO:0005886">
    <property type="term" value="C:plasma membrane"/>
    <property type="evidence" value="ECO:0007669"/>
    <property type="project" value="UniProtKB-SubCell"/>
</dbReference>
<proteinExistence type="inferred from homology"/>
<dbReference type="EMBL" id="LJNI01000018">
    <property type="protein sequence ID" value="KPJ74030.1"/>
    <property type="molecule type" value="Genomic_DNA"/>
</dbReference>
<dbReference type="PANTHER" id="PTHR47019">
    <property type="entry name" value="LIPID II FLIPPASE MURJ"/>
    <property type="match status" value="1"/>
</dbReference>
<evidence type="ECO:0000313" key="11">
    <source>
        <dbReference type="Proteomes" id="UP000051012"/>
    </source>
</evidence>
<keyword evidence="6 8" id="KW-1133">Transmembrane helix</keyword>
<feature type="transmembrane region" description="Helical" evidence="8">
    <location>
        <begin position="357"/>
        <end position="381"/>
    </location>
</feature>
<keyword evidence="8 9" id="KW-0961">Cell wall biogenesis/degradation</keyword>
<keyword evidence="5 8" id="KW-0573">Peptidoglycan synthesis</keyword>
<evidence type="ECO:0000313" key="10">
    <source>
        <dbReference type="EMBL" id="KPJ74030.1"/>
    </source>
</evidence>
<evidence type="ECO:0000256" key="8">
    <source>
        <dbReference type="HAMAP-Rule" id="MF_02078"/>
    </source>
</evidence>
<dbReference type="PATRIC" id="fig|1703772.3.peg.749"/>
<evidence type="ECO:0000256" key="3">
    <source>
        <dbReference type="ARBA" id="ARBA00022692"/>
    </source>
</evidence>
<dbReference type="CDD" id="cd13123">
    <property type="entry name" value="MATE_MurJ_like"/>
    <property type="match status" value="1"/>
</dbReference>
<dbReference type="NCBIfam" id="TIGR01695">
    <property type="entry name" value="murJ_mviN"/>
    <property type="match status" value="1"/>
</dbReference>
<keyword evidence="4 8" id="KW-0133">Cell shape</keyword>
<feature type="transmembrane region" description="Helical" evidence="8">
    <location>
        <begin position="478"/>
        <end position="505"/>
    </location>
</feature>
<feature type="transmembrane region" description="Helical" evidence="8">
    <location>
        <begin position="233"/>
        <end position="251"/>
    </location>
</feature>
<dbReference type="GO" id="GO:0008360">
    <property type="term" value="P:regulation of cell shape"/>
    <property type="evidence" value="ECO:0007669"/>
    <property type="project" value="UniProtKB-UniRule"/>
</dbReference>
<sequence>MADITKGVRAFTVGTAISRVLGLVRESVFAYLFGAGRSTDAFNAAFRIPNLLRDLFAETALSAAFVPILSEQKHQSREQENLLASNIFNILLLVVGIIVIFGIILAPYLTKIIAVGFGSIPNKLALTTSLTAVMFPFLLFVALAAWAMGYLNTEREFFVPSLAPAFFNIFSIAVPVLFYSYLINRGVDPIFGMAFGVLLGGLMQFLTQIPVLFKKGFRYKLYLNFSDPYFKKILVLFIPVAMGLAASRINVAVDTILISLLEERSLTWLNYAFRVMYLPLGLFGVAVGTVTLPTFSHYVAQEKFDEVRTTLFDSLKLVFFLTVSSAVIIAFLSSPITRLIYERGMFTALDTIATAQALILYVIGIPFIAGLRNVAALFYAYKDAKTPMYASFVAVGIHIILALVLMRIIGFRAFPIATTVSSFINLIILIKLIPRKIGAIEIAPLIRYFILLVIAATAGGVCGMIVNNLVAAKFGGSFLIQVGNIIISGVIASGLFYSICLISGLREVKDYVKRLLKG</sequence>
<comment type="subcellular location">
    <subcellularLocation>
        <location evidence="1 8">Cell membrane</location>
        <topology evidence="1 8">Multi-pass membrane protein</topology>
    </subcellularLocation>
</comment>
<feature type="transmembrane region" description="Helical" evidence="8">
    <location>
        <begin position="163"/>
        <end position="183"/>
    </location>
</feature>
<keyword evidence="7 8" id="KW-0472">Membrane</keyword>
<dbReference type="UniPathway" id="UPA00219"/>
<evidence type="ECO:0000256" key="5">
    <source>
        <dbReference type="ARBA" id="ARBA00022984"/>
    </source>
</evidence>
<feature type="transmembrane region" description="Helical" evidence="8">
    <location>
        <begin position="445"/>
        <end position="466"/>
    </location>
</feature>
<comment type="similarity">
    <text evidence="8 9">Belongs to the MurJ/MviN family.</text>
</comment>
<dbReference type="InterPro" id="IPR004268">
    <property type="entry name" value="MurJ"/>
</dbReference>
<evidence type="ECO:0000256" key="4">
    <source>
        <dbReference type="ARBA" id="ARBA00022960"/>
    </source>
</evidence>
<feature type="transmembrane region" description="Helical" evidence="8">
    <location>
        <begin position="414"/>
        <end position="433"/>
    </location>
</feature>
<comment type="pathway">
    <text evidence="8">Cell wall biogenesis; peptidoglycan biosynthesis.</text>
</comment>
<reference evidence="10 11" key="1">
    <citation type="journal article" date="2015" name="Microbiome">
        <title>Genomic resolution of linkages in carbon, nitrogen, and sulfur cycling among widespread estuary sediment bacteria.</title>
        <authorList>
            <person name="Baker B.J."/>
            <person name="Lazar C.S."/>
            <person name="Teske A.P."/>
            <person name="Dick G.J."/>
        </authorList>
    </citation>
    <scope>NUCLEOTIDE SEQUENCE [LARGE SCALE GENOMIC DNA]</scope>
    <source>
        <strain evidence="10">DG_78</strain>
    </source>
</reference>
<evidence type="ECO:0000256" key="9">
    <source>
        <dbReference type="PIRNR" id="PIRNR002869"/>
    </source>
</evidence>
<comment type="function">
    <text evidence="8 9">Involved in peptidoglycan biosynthesis. Transports lipid-linked peptidoglycan precursors from the inner to the outer leaflet of the cytoplasmic membrane.</text>
</comment>
<dbReference type="PIRSF" id="PIRSF002869">
    <property type="entry name" value="MviN"/>
    <property type="match status" value="1"/>
</dbReference>
<accession>A0A0S7YGY9</accession>
<feature type="transmembrane region" description="Helical" evidence="8">
    <location>
        <begin position="129"/>
        <end position="151"/>
    </location>
</feature>
<feature type="transmembrane region" description="Helical" evidence="8">
    <location>
        <begin position="87"/>
        <end position="109"/>
    </location>
</feature>
<dbReference type="HAMAP" id="MF_02078">
    <property type="entry name" value="MurJ_MviN"/>
    <property type="match status" value="1"/>
</dbReference>
<feature type="transmembrane region" description="Helical" evidence="8">
    <location>
        <begin position="189"/>
        <end position="213"/>
    </location>
</feature>
<dbReference type="InterPro" id="IPR051050">
    <property type="entry name" value="Lipid_II_flippase_MurJ/MviN"/>
</dbReference>
<feature type="transmembrane region" description="Helical" evidence="8">
    <location>
        <begin position="388"/>
        <end position="408"/>
    </location>
</feature>
<gene>
    <name evidence="8" type="primary">murJ</name>
    <name evidence="10" type="ORF">AMJ52_02210</name>
</gene>
<comment type="caution">
    <text evidence="10">The sequence shown here is derived from an EMBL/GenBank/DDBJ whole genome shotgun (WGS) entry which is preliminary data.</text>
</comment>
<organism evidence="10 11">
    <name type="scientific">candidate division TA06 bacterium DG_78</name>
    <dbReference type="NCBI Taxonomy" id="1703772"/>
    <lineage>
        <taxon>Bacteria</taxon>
        <taxon>Bacteria division TA06</taxon>
    </lineage>
</organism>
<evidence type="ECO:0000256" key="1">
    <source>
        <dbReference type="ARBA" id="ARBA00004651"/>
    </source>
</evidence>
<name>A0A0S7YGY9_UNCT6</name>